<dbReference type="Gene3D" id="2.30.40.10">
    <property type="entry name" value="Urease, subunit C, domain 1"/>
    <property type="match status" value="1"/>
</dbReference>
<dbReference type="InterPro" id="IPR032466">
    <property type="entry name" value="Metal_Hydrolase"/>
</dbReference>
<dbReference type="SUPFAM" id="SSF51556">
    <property type="entry name" value="Metallo-dependent hydrolases"/>
    <property type="match status" value="1"/>
</dbReference>
<protein>
    <recommendedName>
        <fullName evidence="3">Amidohydrolase-related domain-containing protein</fullName>
    </recommendedName>
</protein>
<dbReference type="PANTHER" id="PTHR43794:SF11">
    <property type="entry name" value="AMIDOHYDROLASE-RELATED DOMAIN-CONTAINING PROTEIN"/>
    <property type="match status" value="1"/>
</dbReference>
<gene>
    <name evidence="4" type="ORF">ENM30_01890</name>
</gene>
<proteinExistence type="predicted"/>
<dbReference type="GO" id="GO:0016810">
    <property type="term" value="F:hydrolase activity, acting on carbon-nitrogen (but not peptide) bonds"/>
    <property type="evidence" value="ECO:0007669"/>
    <property type="project" value="InterPro"/>
</dbReference>
<evidence type="ECO:0000313" key="4">
    <source>
        <dbReference type="EMBL" id="HHN52043.1"/>
    </source>
</evidence>
<dbReference type="PANTHER" id="PTHR43794">
    <property type="entry name" value="AMINOHYDROLASE SSNA-RELATED"/>
    <property type="match status" value="1"/>
</dbReference>
<organism evidence="4">
    <name type="scientific">Caldiarchaeum subterraneum</name>
    <dbReference type="NCBI Taxonomy" id="311458"/>
    <lineage>
        <taxon>Archaea</taxon>
        <taxon>Nitrososphaerota</taxon>
        <taxon>Candidatus Caldarchaeales</taxon>
        <taxon>Candidatus Caldarchaeaceae</taxon>
        <taxon>Candidatus Caldarchaeum</taxon>
    </lineage>
</organism>
<feature type="compositionally biased region" description="Gly residues" evidence="2">
    <location>
        <begin position="1"/>
        <end position="11"/>
    </location>
</feature>
<evidence type="ECO:0000256" key="1">
    <source>
        <dbReference type="ARBA" id="ARBA00022801"/>
    </source>
</evidence>
<dbReference type="InterPro" id="IPR050287">
    <property type="entry name" value="MTA/SAH_deaminase"/>
</dbReference>
<name>A0A7J3WBG1_CALS0</name>
<accession>A0A7J3WBG1</accession>
<evidence type="ECO:0000256" key="2">
    <source>
        <dbReference type="SAM" id="MobiDB-lite"/>
    </source>
</evidence>
<feature type="domain" description="Amidohydrolase-related" evidence="3">
    <location>
        <begin position="108"/>
        <end position="464"/>
    </location>
</feature>
<dbReference type="SUPFAM" id="SSF51338">
    <property type="entry name" value="Composite domain of metallo-dependent hydrolases"/>
    <property type="match status" value="1"/>
</dbReference>
<sequence>MGRGCTDGGFGRTSSARRSQPPEWPKEAVQAKTHPTLLGRVTLYTALSHGSDMFIVRGRFVVTVDDFNRVLRDGAVVVEDNRIVDVGYFGDLKKKHRCDTVIGDEWKIVLPGLVNCHYHSREQLSQTMFPDGHGETTWFNNYCLPYHAALTPEEEKTAFKLALYAMALNGVTTFADGGLLYPSSSLETLNEVPLRCLTSTWCWDRADIIPKTTDEAFKELTHLHHELNGGYGGRLSICATPISVTTCSENLLRQVVEWARENGVKTFIHVSSFREEVEKTLSSWGVTPVQYLSEHGLLNRDVNILHGIHLSMDDVERLVASGAGVVSCPYSSLKKGKGLSVSGVFPELLERGVRVGLGGDGAPSAQHVDMLRTLSLFTGLCRDMRMNASLPLAKDAVRAVTSTAADLLGLGNQIGSLEKGKKADIILLDMRGPDFTPLRDVFQALVFSATGAAVDTVIVDGRVVVEGRKVKGVDAEKLVKESEIAAENVAERLGLQRPM</sequence>
<evidence type="ECO:0000259" key="3">
    <source>
        <dbReference type="Pfam" id="PF01979"/>
    </source>
</evidence>
<dbReference type="AlphaFoldDB" id="A0A7J3WBG1"/>
<reference evidence="4" key="1">
    <citation type="journal article" date="2020" name="mSystems">
        <title>Genome- and Community-Level Interaction Insights into Carbon Utilization and Element Cycling Functions of Hydrothermarchaeota in Hydrothermal Sediment.</title>
        <authorList>
            <person name="Zhou Z."/>
            <person name="Liu Y."/>
            <person name="Xu W."/>
            <person name="Pan J."/>
            <person name="Luo Z.H."/>
            <person name="Li M."/>
        </authorList>
    </citation>
    <scope>NUCLEOTIDE SEQUENCE [LARGE SCALE GENOMIC DNA]</scope>
    <source>
        <strain evidence="4">SpSt-1073</strain>
    </source>
</reference>
<keyword evidence="1" id="KW-0378">Hydrolase</keyword>
<comment type="caution">
    <text evidence="4">The sequence shown here is derived from an EMBL/GenBank/DDBJ whole genome shotgun (WGS) entry which is preliminary data.</text>
</comment>
<dbReference type="EMBL" id="DRXG01000037">
    <property type="protein sequence ID" value="HHN52043.1"/>
    <property type="molecule type" value="Genomic_DNA"/>
</dbReference>
<dbReference type="InterPro" id="IPR006680">
    <property type="entry name" value="Amidohydro-rel"/>
</dbReference>
<feature type="region of interest" description="Disordered" evidence="2">
    <location>
        <begin position="1"/>
        <end position="29"/>
    </location>
</feature>
<dbReference type="Pfam" id="PF01979">
    <property type="entry name" value="Amidohydro_1"/>
    <property type="match status" value="1"/>
</dbReference>
<dbReference type="InterPro" id="IPR011059">
    <property type="entry name" value="Metal-dep_hydrolase_composite"/>
</dbReference>
<dbReference type="Gene3D" id="3.20.20.140">
    <property type="entry name" value="Metal-dependent hydrolases"/>
    <property type="match status" value="1"/>
</dbReference>